<protein>
    <submittedName>
        <fullName evidence="2">Uncharacterized protein</fullName>
    </submittedName>
</protein>
<proteinExistence type="predicted"/>
<organism evidence="2">
    <name type="scientific">marine sediment metagenome</name>
    <dbReference type="NCBI Taxonomy" id="412755"/>
    <lineage>
        <taxon>unclassified sequences</taxon>
        <taxon>metagenomes</taxon>
        <taxon>ecological metagenomes</taxon>
    </lineage>
</organism>
<reference evidence="2" key="1">
    <citation type="journal article" date="2015" name="Nature">
        <title>Complex archaea that bridge the gap between prokaryotes and eukaryotes.</title>
        <authorList>
            <person name="Spang A."/>
            <person name="Saw J.H."/>
            <person name="Jorgensen S.L."/>
            <person name="Zaremba-Niedzwiedzka K."/>
            <person name="Martijn J."/>
            <person name="Lind A.E."/>
            <person name="van Eijk R."/>
            <person name="Schleper C."/>
            <person name="Guy L."/>
            <person name="Ettema T.J."/>
        </authorList>
    </citation>
    <scope>NUCLEOTIDE SEQUENCE</scope>
</reference>
<dbReference type="AlphaFoldDB" id="A0A0F8Y8H3"/>
<evidence type="ECO:0000313" key="2">
    <source>
        <dbReference type="EMBL" id="KKK50384.1"/>
    </source>
</evidence>
<gene>
    <name evidence="2" type="ORF">LCGC14_3125540</name>
</gene>
<sequence>IRPIPPTENELREIFEMAVEQERQGGQLRPPLVSFRQIVVRPEPDPATAPPASDPAASVEPSPSDPGPTLAEGGGTPEPAEPTPAPATFPDNWREIMAGGDTTALKYFNRYANPANVGKALMATRQKISSGEMIAAKPDGTDEQALNEWRAQAGIPEKAEGYLDKLPDGIVIGDDDKPIVDSFITSMHEDDIPPAVVHKALTSYIVIAENIPM</sequence>
<dbReference type="EMBL" id="LAZR01068050">
    <property type="protein sequence ID" value="KKK50384.1"/>
    <property type="molecule type" value="Genomic_DNA"/>
</dbReference>
<evidence type="ECO:0000256" key="1">
    <source>
        <dbReference type="SAM" id="MobiDB-lite"/>
    </source>
</evidence>
<accession>A0A0F8Y8H3</accession>
<comment type="caution">
    <text evidence="2">The sequence shown here is derived from an EMBL/GenBank/DDBJ whole genome shotgun (WGS) entry which is preliminary data.</text>
</comment>
<feature type="region of interest" description="Disordered" evidence="1">
    <location>
        <begin position="37"/>
        <end position="92"/>
    </location>
</feature>
<name>A0A0F8Y8H3_9ZZZZ</name>
<feature type="non-terminal residue" evidence="2">
    <location>
        <position position="1"/>
    </location>
</feature>